<feature type="region of interest" description="Disordered" evidence="1">
    <location>
        <begin position="182"/>
        <end position="204"/>
    </location>
</feature>
<accession>A0AAJ5NB83</accession>
<dbReference type="AlphaFoldDB" id="A0AAJ5NB83"/>
<evidence type="ECO:0000256" key="1">
    <source>
        <dbReference type="SAM" id="MobiDB-lite"/>
    </source>
</evidence>
<sequence>MRLRWSARLRDGSVRFIGRGGPCRWVRRPGRSARGHAARRGGRHGSIPYAGIDDDSEVVRNRPIKCRDDIHSISHYLPRPAMGGEAAIRDDLPIREILTAGALRTHAGGDRCDASGRGDAVRAMQGAMHRITRNEMGRYVPGCRRLGARRKPSSGPNGLMRRTENRWHSPILRTRIETRRAVGAGSGEIRRGGKLPARRSGVWQ</sequence>
<reference evidence="2 3" key="1">
    <citation type="submission" date="2017-11" db="EMBL/GenBank/DDBJ databases">
        <authorList>
            <person name="Seth-Smith MB H."/>
        </authorList>
    </citation>
    <scope>NUCLEOTIDE SEQUENCE [LARGE SCALE GENOMIC DNA]</scope>
    <source>
        <strain evidence="2">E</strain>
    </source>
</reference>
<protein>
    <submittedName>
        <fullName evidence="2">Uncharacterized protein</fullName>
    </submittedName>
</protein>
<dbReference type="EMBL" id="LR025743">
    <property type="protein sequence ID" value="VBB15207.1"/>
    <property type="molecule type" value="Genomic_DNA"/>
</dbReference>
<evidence type="ECO:0000313" key="2">
    <source>
        <dbReference type="EMBL" id="VBB15207.1"/>
    </source>
</evidence>
<keyword evidence="3" id="KW-1185">Reference proteome</keyword>
<name>A0AAJ5NB83_9BURK</name>
<gene>
    <name evidence="2" type="ORF">BSTAB16_5403</name>
</gene>
<proteinExistence type="predicted"/>
<evidence type="ECO:0000313" key="3">
    <source>
        <dbReference type="Proteomes" id="UP000268684"/>
    </source>
</evidence>
<organism evidence="2 3">
    <name type="scientific">Burkholderia stabilis</name>
    <dbReference type="NCBI Taxonomy" id="95485"/>
    <lineage>
        <taxon>Bacteria</taxon>
        <taxon>Pseudomonadati</taxon>
        <taxon>Pseudomonadota</taxon>
        <taxon>Betaproteobacteria</taxon>
        <taxon>Burkholderiales</taxon>
        <taxon>Burkholderiaceae</taxon>
        <taxon>Burkholderia</taxon>
        <taxon>Burkholderia cepacia complex</taxon>
    </lineage>
</organism>
<dbReference type="Proteomes" id="UP000268684">
    <property type="component" value="Chromosome II"/>
</dbReference>